<dbReference type="GO" id="GO:0009279">
    <property type="term" value="C:cell outer membrane"/>
    <property type="evidence" value="ECO:0007669"/>
    <property type="project" value="UniProtKB-SubCell"/>
</dbReference>
<keyword evidence="2" id="KW-1134">Transmembrane beta strand</keyword>
<evidence type="ECO:0000259" key="10">
    <source>
        <dbReference type="Pfam" id="PF24575"/>
    </source>
</evidence>
<reference evidence="11" key="1">
    <citation type="journal article" date="2022" name="Res Sq">
        <title>Evolution of multicellular longitudinally dividing oral cavity symbionts (Neisseriaceae).</title>
        <authorList>
            <person name="Nyongesa S."/>
            <person name="Weber P."/>
            <person name="Bernet E."/>
            <person name="Pullido F."/>
            <person name="Nieckarz M."/>
            <person name="Delaby M."/>
            <person name="Nieves C."/>
            <person name="Viehboeck T."/>
            <person name="Krause N."/>
            <person name="Rivera-Millot A."/>
            <person name="Nakamura A."/>
            <person name="Vischer N."/>
            <person name="VanNieuwenhze M."/>
            <person name="Brun Y."/>
            <person name="Cava F."/>
            <person name="Bulgheresi S."/>
            <person name="Veyrier F."/>
        </authorList>
    </citation>
    <scope>NUCLEOTIDE SEQUENCE</scope>
    <source>
        <strain evidence="11">17694</strain>
    </source>
</reference>
<dbReference type="EMBL" id="CP091521">
    <property type="protein sequence ID" value="UOP04281.1"/>
    <property type="molecule type" value="Genomic_DNA"/>
</dbReference>
<dbReference type="Pfam" id="PF04575">
    <property type="entry name" value="SlipAM"/>
    <property type="match status" value="1"/>
</dbReference>
<evidence type="ECO:0000256" key="8">
    <source>
        <dbReference type="SAM" id="SignalP"/>
    </source>
</evidence>
<feature type="domain" description="Surface lipoprotein assembly modifier C-terminal" evidence="9">
    <location>
        <begin position="163"/>
        <end position="462"/>
    </location>
</feature>
<evidence type="ECO:0000313" key="11">
    <source>
        <dbReference type="EMBL" id="UOP04281.1"/>
    </source>
</evidence>
<keyword evidence="6" id="KW-0998">Cell outer membrane</keyword>
<name>A0A8T9MSM3_9NEIS</name>
<evidence type="ECO:0000256" key="7">
    <source>
        <dbReference type="ARBA" id="ARBA00023609"/>
    </source>
</evidence>
<dbReference type="InterPro" id="IPR011990">
    <property type="entry name" value="TPR-like_helical_dom_sf"/>
</dbReference>
<protein>
    <submittedName>
        <fullName evidence="11">Surface lipoprotein assembly modifier</fullName>
    </submittedName>
</protein>
<evidence type="ECO:0000313" key="12">
    <source>
        <dbReference type="Proteomes" id="UP000831534"/>
    </source>
</evidence>
<reference evidence="11" key="2">
    <citation type="submission" date="2024-09" db="EMBL/GenBank/DDBJ databases">
        <authorList>
            <person name="Veyrier F.J."/>
        </authorList>
    </citation>
    <scope>NUCLEOTIDE SEQUENCE</scope>
    <source>
        <strain evidence="11">17694</strain>
    </source>
</reference>
<keyword evidence="11" id="KW-0449">Lipoprotein</keyword>
<dbReference type="RefSeq" id="WP_027009654.1">
    <property type="nucleotide sequence ID" value="NZ_CP091521.1"/>
</dbReference>
<organism evidence="11 12">
    <name type="scientific">Conchiformibius kuhniae</name>
    <dbReference type="NCBI Taxonomy" id="211502"/>
    <lineage>
        <taxon>Bacteria</taxon>
        <taxon>Pseudomonadati</taxon>
        <taxon>Pseudomonadota</taxon>
        <taxon>Betaproteobacteria</taxon>
        <taxon>Neisseriales</taxon>
        <taxon>Neisseriaceae</taxon>
        <taxon>Conchiformibius</taxon>
    </lineage>
</organism>
<proteinExistence type="inferred from homology"/>
<comment type="subcellular location">
    <subcellularLocation>
        <location evidence="1">Cell outer membrane</location>
        <topology evidence="1">Multi-pass membrane protein</topology>
    </subcellularLocation>
</comment>
<evidence type="ECO:0000256" key="2">
    <source>
        <dbReference type="ARBA" id="ARBA00022452"/>
    </source>
</evidence>
<dbReference type="KEGG" id="ckh:LVJ77_07785"/>
<dbReference type="Pfam" id="PF24575">
    <property type="entry name" value="TPR_Slam"/>
    <property type="match status" value="1"/>
</dbReference>
<keyword evidence="3" id="KW-0812">Transmembrane</keyword>
<comment type="similarity">
    <text evidence="7">Belongs to the Slam family.</text>
</comment>
<feature type="chain" id="PRO_5035869134" evidence="8">
    <location>
        <begin position="24"/>
        <end position="467"/>
    </location>
</feature>
<keyword evidence="12" id="KW-1185">Reference proteome</keyword>
<feature type="signal peptide" evidence="8">
    <location>
        <begin position="1"/>
        <end position="23"/>
    </location>
</feature>
<gene>
    <name evidence="11" type="ORF">LVJ77_07785</name>
</gene>
<evidence type="ECO:0000256" key="3">
    <source>
        <dbReference type="ARBA" id="ARBA00022692"/>
    </source>
</evidence>
<keyword evidence="5" id="KW-0472">Membrane</keyword>
<evidence type="ECO:0000256" key="6">
    <source>
        <dbReference type="ARBA" id="ARBA00023237"/>
    </source>
</evidence>
<feature type="domain" description="Surface lipoprotein assembly modifier N-terminal TPR repeats region" evidence="10">
    <location>
        <begin position="34"/>
        <end position="133"/>
    </location>
</feature>
<dbReference type="Proteomes" id="UP000831534">
    <property type="component" value="Chromosome"/>
</dbReference>
<evidence type="ECO:0000256" key="5">
    <source>
        <dbReference type="ARBA" id="ARBA00023136"/>
    </source>
</evidence>
<dbReference type="AlphaFoldDB" id="A0A8T9MSM3"/>
<sequence>MPHLMLRTAWQTIVFFGCCAAAAASPPPQGVWDDAALMQQPALLENLLYRALDGGDARLLASLADSYRRTASPDPVLLLRADAVQLRLNKRLDEAEQAYRRLPAAYPDAVRDRLDLAAVLFENGKIREADAEFAAVSAQSGLPAAVRDNINVFRRAIDRQKQWRFAATFRPVYDHNVNQAPPPHCIKDAYCTRTRAQRAYGAAYALGAEKRLPLRGKHGVLLRLHQGGTFYFGHKDHNEAAARADLGWQYRDARREWAWLPFYQAHLAGNASFDAPRPQRTLPYAYRHDAGMAVHWHERLTPSSSARLTVERRFSRYREAAHARRLNGTQDAATLVLGKHFGTHTAVFGSYRAVRFQPARERIGTAQNNAAFVFHGIGAGWTQSWRNGLHTQLSLDYGVRRYRGIAAFDTQPQRNREYAFGAGIAHRKLQWRGWQPMLHYRYSRTRSPQPWAERRRHDAGIGVAADF</sequence>
<evidence type="ECO:0000259" key="9">
    <source>
        <dbReference type="Pfam" id="PF04575"/>
    </source>
</evidence>
<dbReference type="InterPro" id="IPR057556">
    <property type="entry name" value="TPR_Slam"/>
</dbReference>
<accession>A0A8T9MSM3</accession>
<dbReference type="InterPro" id="IPR007655">
    <property type="entry name" value="Slam_C"/>
</dbReference>
<evidence type="ECO:0000256" key="1">
    <source>
        <dbReference type="ARBA" id="ARBA00004571"/>
    </source>
</evidence>
<evidence type="ECO:0000256" key="4">
    <source>
        <dbReference type="ARBA" id="ARBA00022729"/>
    </source>
</evidence>
<dbReference type="SUPFAM" id="SSF48452">
    <property type="entry name" value="TPR-like"/>
    <property type="match status" value="1"/>
</dbReference>
<dbReference type="PROSITE" id="PS51257">
    <property type="entry name" value="PROKAR_LIPOPROTEIN"/>
    <property type="match status" value="1"/>
</dbReference>
<keyword evidence="4 8" id="KW-0732">Signal</keyword>